<dbReference type="EMBL" id="BACD03000032">
    <property type="protein sequence ID" value="GAO50381.1"/>
    <property type="molecule type" value="Genomic_DNA"/>
</dbReference>
<sequence>MSAWTCAGVLCELVAGDMAGSMVLALSALHRSLLSEDRRRRQQTVQDHSGIPRQDPGTRAEAYSSEYIDSPAESYSLQSLLYDTPVRSDLETSTPQTTKSWCIKSSHPQPFATYPHTSIHYLASASIRENGLWNEYRRQGGEAEK</sequence>
<feature type="region of interest" description="Disordered" evidence="1">
    <location>
        <begin position="37"/>
        <end position="65"/>
    </location>
</feature>
<accession>A0A0E9NL34</accession>
<reference evidence="2 3" key="3">
    <citation type="journal article" date="2015" name="Genome Announc.">
        <title>Draft Genome Sequence of the Archiascomycetous Yeast Saitoella complicata.</title>
        <authorList>
            <person name="Yamauchi K."/>
            <person name="Kondo S."/>
            <person name="Hamamoto M."/>
            <person name="Takahashi Y."/>
            <person name="Ogura Y."/>
            <person name="Hayashi T."/>
            <person name="Nishida H."/>
        </authorList>
    </citation>
    <scope>NUCLEOTIDE SEQUENCE [LARGE SCALE GENOMIC DNA]</scope>
    <source>
        <strain evidence="2 3">NRRL Y-17804</strain>
    </source>
</reference>
<evidence type="ECO:0000313" key="3">
    <source>
        <dbReference type="Proteomes" id="UP000033140"/>
    </source>
</evidence>
<gene>
    <name evidence="2" type="ORF">G7K_4508-t1</name>
</gene>
<evidence type="ECO:0000313" key="2">
    <source>
        <dbReference type="EMBL" id="GAO50381.1"/>
    </source>
</evidence>
<organism evidence="2 3">
    <name type="scientific">Saitoella complicata (strain BCRC 22490 / CBS 7301 / JCM 7358 / NBRC 10748 / NRRL Y-17804)</name>
    <dbReference type="NCBI Taxonomy" id="698492"/>
    <lineage>
        <taxon>Eukaryota</taxon>
        <taxon>Fungi</taxon>
        <taxon>Dikarya</taxon>
        <taxon>Ascomycota</taxon>
        <taxon>Taphrinomycotina</taxon>
        <taxon>Taphrinomycotina incertae sedis</taxon>
        <taxon>Saitoella</taxon>
    </lineage>
</organism>
<proteinExistence type="predicted"/>
<name>A0A0E9NL34_SAICN</name>
<evidence type="ECO:0000256" key="1">
    <source>
        <dbReference type="SAM" id="MobiDB-lite"/>
    </source>
</evidence>
<protein>
    <submittedName>
        <fullName evidence="2">Uncharacterized protein</fullName>
    </submittedName>
</protein>
<comment type="caution">
    <text evidence="2">The sequence shown here is derived from an EMBL/GenBank/DDBJ whole genome shotgun (WGS) entry which is preliminary data.</text>
</comment>
<reference evidence="2 3" key="1">
    <citation type="journal article" date="2011" name="J. Gen. Appl. Microbiol.">
        <title>Draft genome sequencing of the enigmatic yeast Saitoella complicata.</title>
        <authorList>
            <person name="Nishida H."/>
            <person name="Hamamoto M."/>
            <person name="Sugiyama J."/>
        </authorList>
    </citation>
    <scope>NUCLEOTIDE SEQUENCE [LARGE SCALE GENOMIC DNA]</scope>
    <source>
        <strain evidence="2 3">NRRL Y-17804</strain>
    </source>
</reference>
<dbReference type="Proteomes" id="UP000033140">
    <property type="component" value="Unassembled WGS sequence"/>
</dbReference>
<reference evidence="2 3" key="2">
    <citation type="journal article" date="2014" name="J. Gen. Appl. Microbiol.">
        <title>The early diverging ascomycetous budding yeast Saitoella complicata has three histone deacetylases belonging to the Clr6, Hos2, and Rpd3 lineages.</title>
        <authorList>
            <person name="Nishida H."/>
            <person name="Matsumoto T."/>
            <person name="Kondo S."/>
            <person name="Hamamoto M."/>
            <person name="Yoshikawa H."/>
        </authorList>
    </citation>
    <scope>NUCLEOTIDE SEQUENCE [LARGE SCALE GENOMIC DNA]</scope>
    <source>
        <strain evidence="2 3">NRRL Y-17804</strain>
    </source>
</reference>
<keyword evidence="3" id="KW-1185">Reference proteome</keyword>
<dbReference type="AlphaFoldDB" id="A0A0E9NL34"/>